<dbReference type="EMBL" id="MCFL01000025">
    <property type="protein sequence ID" value="ORZ34842.1"/>
    <property type="molecule type" value="Genomic_DNA"/>
</dbReference>
<dbReference type="PANTHER" id="PTHR32004">
    <property type="entry name" value="TRNA LIGASE"/>
    <property type="match status" value="1"/>
</dbReference>
<proteinExistence type="predicted"/>
<keyword evidence="4" id="KW-0436">Ligase</keyword>
<dbReference type="Proteomes" id="UP000193411">
    <property type="component" value="Unassembled WGS sequence"/>
</dbReference>
<dbReference type="InterPro" id="IPR027417">
    <property type="entry name" value="P-loop_NTPase"/>
</dbReference>
<dbReference type="Pfam" id="PF09511">
    <property type="entry name" value="RNA_lig_T4_1"/>
    <property type="match status" value="1"/>
</dbReference>
<keyword evidence="5" id="KW-1185">Reference proteome</keyword>
<comment type="caution">
    <text evidence="4">The sequence shown here is derived from an EMBL/GenBank/DDBJ whole genome shotgun (WGS) entry which is preliminary data.</text>
</comment>
<evidence type="ECO:0000256" key="1">
    <source>
        <dbReference type="SAM" id="MobiDB-lite"/>
    </source>
</evidence>
<feature type="domain" description="tRNA ligase kinase" evidence="2">
    <location>
        <begin position="360"/>
        <end position="484"/>
    </location>
</feature>
<feature type="region of interest" description="Disordered" evidence="1">
    <location>
        <begin position="661"/>
        <end position="697"/>
    </location>
</feature>
<evidence type="ECO:0000259" key="2">
    <source>
        <dbReference type="Pfam" id="PF08303"/>
    </source>
</evidence>
<dbReference type="AlphaFoldDB" id="A0A1Y2HNZ4"/>
<feature type="compositionally biased region" description="Basic residues" evidence="1">
    <location>
        <begin position="668"/>
        <end position="680"/>
    </location>
</feature>
<gene>
    <name evidence="4" type="ORF">BCR44DRAFT_1513610</name>
</gene>
<dbReference type="InterPro" id="IPR019039">
    <property type="entry name" value="T4-Rnl1-like_N"/>
</dbReference>
<dbReference type="Pfam" id="PF08303">
    <property type="entry name" value="tRNA_lig_kinase"/>
    <property type="match status" value="1"/>
</dbReference>
<dbReference type="Gene3D" id="3.40.50.300">
    <property type="entry name" value="P-loop containing nucleotide triphosphate hydrolases"/>
    <property type="match status" value="1"/>
</dbReference>
<evidence type="ECO:0000259" key="3">
    <source>
        <dbReference type="Pfam" id="PF09511"/>
    </source>
</evidence>
<dbReference type="GO" id="GO:0005634">
    <property type="term" value="C:nucleus"/>
    <property type="evidence" value="ECO:0007669"/>
    <property type="project" value="TreeGrafter"/>
</dbReference>
<dbReference type="GO" id="GO:0006388">
    <property type="term" value="P:tRNA splicing, via endonucleolytic cleavage and ligation"/>
    <property type="evidence" value="ECO:0007669"/>
    <property type="project" value="InterPro"/>
</dbReference>
<accession>A0A1Y2HNZ4</accession>
<evidence type="ECO:0000313" key="4">
    <source>
        <dbReference type="EMBL" id="ORZ34842.1"/>
    </source>
</evidence>
<name>A0A1Y2HNZ4_9FUNG</name>
<dbReference type="STRING" id="765915.A0A1Y2HNZ4"/>
<sequence>MNAAKVPTLPTPSPTLDWQAQSAAENQDSTPDVPRSISMRLAHFCHQAPIGLKPGTIRLTPFQPTKLNDTPGATIYPDLPCLRRLQAVPRNNEAAEYEVVIRGYDKFFNIGEVPATNLKHLQAKSTGPYFATVKENGCIIYISAADADRVYVASKHSLTSPHAVKGAEWLDTHLERVGKSAPSHGVFELADDQFEEHVLAYPPELSGLWLHGLNYNTIEFRPVEMKACEAVAKAFGFHMVGSIKFDSFDDMLNHARTHVRIPGHSPTDPPRDIEGWVLRYTKPDGHTGMTKYKYQQPYLLYREWRELTRTLLTKGDQMTLQPRHFLSHGYLAWVKQAVKQRPELFSEFKNQRGIIAGRTVIVPVACVGVGKTTVGATLHSMFPNHIAHVQNDNIANKRPTPDGRRPFDLQVVNALASRPVVYADRNNHMRELRDGLVDAVRETYPDATIVFAVWPLPEHGGVRDKVCEEVTRRIKARGENHQKLDKVIRMFVYKREEVSEAEVAHAKEDVEGQVLAEDGSEEGVVRAAYVALDVFASPAENVKRLVDGMAAAGVEEAKAWVEPVDAQLKSGALAKVAEEVSAQPVQVKVVRNGGKGAGGRKIKYYGLAIEDQLDALAQRAGVTIADMLIPKDELHVTIVHDADVKNAAAAVLPAQATEEGDAFAKVDKKGKHNKKGKGKKKAEQPQPPAPPATPAQLAWDSCEDALSRHDNNTVTVDLVLDQYRSSDRVSAFRVKEVKPVMGVEWDVPLLGVRTPHVTAGVAEGAKPVEANGLFADSAASEGVDVVDLSGREVVVRGVLKGFGY</sequence>
<dbReference type="GO" id="GO:0003972">
    <property type="term" value="F:RNA ligase (ATP) activity"/>
    <property type="evidence" value="ECO:0007669"/>
    <property type="project" value="InterPro"/>
</dbReference>
<protein>
    <submittedName>
        <fullName evidence="4">RNA ligase-domain-containing protein</fullName>
    </submittedName>
</protein>
<reference evidence="4 5" key="1">
    <citation type="submission" date="2016-07" db="EMBL/GenBank/DDBJ databases">
        <title>Pervasive Adenine N6-methylation of Active Genes in Fungi.</title>
        <authorList>
            <consortium name="DOE Joint Genome Institute"/>
            <person name="Mondo S.J."/>
            <person name="Dannebaum R.O."/>
            <person name="Kuo R.C."/>
            <person name="Labutti K."/>
            <person name="Haridas S."/>
            <person name="Kuo A."/>
            <person name="Salamov A."/>
            <person name="Ahrendt S.R."/>
            <person name="Lipzen A."/>
            <person name="Sullivan W."/>
            <person name="Andreopoulos W.B."/>
            <person name="Clum A."/>
            <person name="Lindquist E."/>
            <person name="Daum C."/>
            <person name="Ramamoorthy G.K."/>
            <person name="Gryganskyi A."/>
            <person name="Culley D."/>
            <person name="Magnuson J.K."/>
            <person name="James T.Y."/>
            <person name="O'Malley M.A."/>
            <person name="Stajich J.E."/>
            <person name="Spatafora J.W."/>
            <person name="Visel A."/>
            <person name="Grigoriev I.V."/>
        </authorList>
    </citation>
    <scope>NUCLEOTIDE SEQUENCE [LARGE SCALE GENOMIC DNA]</scope>
    <source>
        <strain evidence="4 5">PL171</strain>
    </source>
</reference>
<dbReference type="PANTHER" id="PTHR32004:SF1">
    <property type="entry name" value="TRNA LIGASE"/>
    <property type="match status" value="1"/>
</dbReference>
<dbReference type="GO" id="GO:0005524">
    <property type="term" value="F:ATP binding"/>
    <property type="evidence" value="ECO:0007669"/>
    <property type="project" value="InterPro"/>
</dbReference>
<dbReference type="InterPro" id="IPR015966">
    <property type="entry name" value="tRNA_lig_kin_fungi"/>
</dbReference>
<feature type="domain" description="T4 RNA ligase 1-like N-terminal" evidence="3">
    <location>
        <begin position="94"/>
        <end position="299"/>
    </location>
</feature>
<evidence type="ECO:0000313" key="5">
    <source>
        <dbReference type="Proteomes" id="UP000193411"/>
    </source>
</evidence>
<dbReference type="OrthoDB" id="276239at2759"/>
<organism evidence="4 5">
    <name type="scientific">Catenaria anguillulae PL171</name>
    <dbReference type="NCBI Taxonomy" id="765915"/>
    <lineage>
        <taxon>Eukaryota</taxon>
        <taxon>Fungi</taxon>
        <taxon>Fungi incertae sedis</taxon>
        <taxon>Blastocladiomycota</taxon>
        <taxon>Blastocladiomycetes</taxon>
        <taxon>Blastocladiales</taxon>
        <taxon>Catenariaceae</taxon>
        <taxon>Catenaria</taxon>
    </lineage>
</organism>